<protein>
    <recommendedName>
        <fullName evidence="4">Ubiquitin-like protease family profile domain-containing protein</fullName>
    </recommendedName>
</protein>
<name>A0ABU5L8B6_9RICK</name>
<accession>A0ABU5L8B6</accession>
<dbReference type="EMBL" id="JARGYT010000019">
    <property type="protein sequence ID" value="MDZ5762084.1"/>
    <property type="molecule type" value="Genomic_DNA"/>
</dbReference>
<evidence type="ECO:0000313" key="3">
    <source>
        <dbReference type="Proteomes" id="UP001293791"/>
    </source>
</evidence>
<keyword evidence="3" id="KW-1185">Reference proteome</keyword>
<dbReference type="Proteomes" id="UP001293791">
    <property type="component" value="Unassembled WGS sequence"/>
</dbReference>
<comment type="caution">
    <text evidence="2">The sequence shown here is derived from an EMBL/GenBank/DDBJ whole genome shotgun (WGS) entry which is preliminary data.</text>
</comment>
<feature type="region of interest" description="Disordered" evidence="1">
    <location>
        <begin position="680"/>
        <end position="699"/>
    </location>
</feature>
<reference evidence="2 3" key="1">
    <citation type="submission" date="2023-02" db="EMBL/GenBank/DDBJ databases">
        <title>Host association and intracellularity evolved multiple times independently in the Rickettsiales.</title>
        <authorList>
            <person name="Castelli M."/>
            <person name="Nardi T."/>
            <person name="Gammuto L."/>
            <person name="Bellinzona G."/>
            <person name="Sabaneyeva E."/>
            <person name="Potekhin A."/>
            <person name="Serra V."/>
            <person name="Petroni G."/>
            <person name="Sassera D."/>
        </authorList>
    </citation>
    <scope>NUCLEOTIDE SEQUENCE [LARGE SCALE GENOMIC DNA]</scope>
    <source>
        <strain evidence="2 3">BOD18</strain>
    </source>
</reference>
<gene>
    <name evidence="2" type="ORF">Cyrtocomes_00452</name>
</gene>
<evidence type="ECO:0000313" key="2">
    <source>
        <dbReference type="EMBL" id="MDZ5762084.1"/>
    </source>
</evidence>
<sequence length="959" mass="108158">MKYNGSENKTAGGLWRWDNDLNMLVLLEAVSSNSDKSYEEDNDQEIGHAIAYNHQMVPLGDFHQHINNEQVGYIEIIFLSKKLISLVTEKILNATIRPIGIGLVDCSFIINMDDIDPILDAIEDNTVNGHTLSLQSPMDDDAFKRVADLIQHVTHSLNINIHESSDISYTQLLKIAKALATAQTSHTINLTSILDGVATHNQPYHFDFFRKFVNANIAHTIQLAHTIRLARDKEIDFNFLANLPNGLTLDLSTIGDSSITEASMETLLSGLEQANSSLNIDLYGLFGEAFDHITNINFKTFATWLAKEQNIYHSITIGWGDTIADDTVEIIEHILKESRHTITLDMSRSQISFSDYALNCLYDAINNSAPEHRIKVLNGVVSDDYNINSAFFSAIREHALKSELYDKNGLYKNTGYYYNDIDIRNLIETLVGDNAAGTFANEHYIRVGSTYILRPASLSDDGNVARIIATQISEIVGDEDTSLPAARRILIPIRLENEAHWVTGEFIISENREISGQIYDSLGDARNDLVSATLAELQTMGGTSEDGGTGFYVTSTNAPSVNIYPIQAESQNVYCGGYTARLIANLAMMSETDLQNDAQRSDILMRREIWNIEYPDDDAMQRQLDRKIIDAYLPVQNVAHLDDDDMQMRIDIARNNHRSSNPLHQSPSISEKHDPIIEEHDSMSKEEDDQTESKGVSGPGMLDNEIRINLLLLKQFGNQYYHSSTCYVEGNILTKKNIESVFYSWEKDILGDYNNILALISVTNNHHEKHAVSLHISTHDHIIRIINTLPSINFDYELNEIRLRLETLFNGYSVVILNTDQQNLEHGTCADLSLINMSQIIEEINSDDTPKNSVTRKLTEKNKSDQFNSKFNADKHKVQKAMLKGDFDTVGIILSQYDEVHHMELLNIRYGETGFVMGRFVNTNEIESYVEADLRLFIEPSVNEVWDTFDAVFMSVDSL</sequence>
<evidence type="ECO:0000256" key="1">
    <source>
        <dbReference type="SAM" id="MobiDB-lite"/>
    </source>
</evidence>
<organism evidence="2 3">
    <name type="scientific">Candidatus Cyrtobacter comes</name>
    <dbReference type="NCBI Taxonomy" id="675776"/>
    <lineage>
        <taxon>Bacteria</taxon>
        <taxon>Pseudomonadati</taxon>
        <taxon>Pseudomonadota</taxon>
        <taxon>Alphaproteobacteria</taxon>
        <taxon>Rickettsiales</taxon>
        <taxon>Candidatus Midichloriaceae</taxon>
        <taxon>Candidatus Cyrtobacter</taxon>
    </lineage>
</organism>
<evidence type="ECO:0008006" key="4">
    <source>
        <dbReference type="Google" id="ProtNLM"/>
    </source>
</evidence>
<dbReference type="RefSeq" id="WP_322497572.1">
    <property type="nucleotide sequence ID" value="NZ_JARGYT010000019.1"/>
</dbReference>
<proteinExistence type="predicted"/>